<dbReference type="EMBL" id="NJHN03000017">
    <property type="protein sequence ID" value="KAH9425824.1"/>
    <property type="molecule type" value="Genomic_DNA"/>
</dbReference>
<feature type="compositionally biased region" description="Basic residues" evidence="1">
    <location>
        <begin position="110"/>
        <end position="122"/>
    </location>
</feature>
<reference evidence="2 3" key="2">
    <citation type="journal article" date="2022" name="Mol. Biol. Evol.">
        <title>Comparative Genomics Reveals Insights into the Divergent Evolution of Astigmatic Mites and Household Pest Adaptations.</title>
        <authorList>
            <person name="Xiong Q."/>
            <person name="Wan A.T."/>
            <person name="Liu X."/>
            <person name="Fung C.S."/>
            <person name="Xiao X."/>
            <person name="Malainual N."/>
            <person name="Hou J."/>
            <person name="Wang L."/>
            <person name="Wang M."/>
            <person name="Yang K.Y."/>
            <person name="Cui Y."/>
            <person name="Leung E.L."/>
            <person name="Nong W."/>
            <person name="Shin S.K."/>
            <person name="Au S.W."/>
            <person name="Jeong K.Y."/>
            <person name="Chew F.T."/>
            <person name="Hui J.H."/>
            <person name="Leung T.F."/>
            <person name="Tungtrongchitr A."/>
            <person name="Zhong N."/>
            <person name="Liu Z."/>
            <person name="Tsui S.K."/>
        </authorList>
    </citation>
    <scope>NUCLEOTIDE SEQUENCE [LARGE SCALE GENOMIC DNA]</scope>
    <source>
        <strain evidence="2">Derp</strain>
    </source>
</reference>
<name>A0ABQ8JT83_DERPT</name>
<reference evidence="2 3" key="1">
    <citation type="journal article" date="2018" name="J. Allergy Clin. Immunol.">
        <title>High-quality assembly of Dermatophagoides pteronyssinus genome and transcriptome reveals a wide range of novel allergens.</title>
        <authorList>
            <person name="Liu X.Y."/>
            <person name="Yang K.Y."/>
            <person name="Wang M.Q."/>
            <person name="Kwok J.S."/>
            <person name="Zeng X."/>
            <person name="Yang Z."/>
            <person name="Xiao X.J."/>
            <person name="Lau C.P."/>
            <person name="Li Y."/>
            <person name="Huang Z.M."/>
            <person name="Ba J.G."/>
            <person name="Yim A.K."/>
            <person name="Ouyang C.Y."/>
            <person name="Ngai S.M."/>
            <person name="Chan T.F."/>
            <person name="Leung E.L."/>
            <person name="Liu L."/>
            <person name="Liu Z.G."/>
            <person name="Tsui S.K."/>
        </authorList>
    </citation>
    <scope>NUCLEOTIDE SEQUENCE [LARGE SCALE GENOMIC DNA]</scope>
    <source>
        <strain evidence="2">Derp</strain>
    </source>
</reference>
<keyword evidence="3" id="KW-1185">Reference proteome</keyword>
<protein>
    <submittedName>
        <fullName evidence="2">Uncharacterized protein</fullName>
    </submittedName>
</protein>
<evidence type="ECO:0000256" key="1">
    <source>
        <dbReference type="SAM" id="MobiDB-lite"/>
    </source>
</evidence>
<feature type="region of interest" description="Disordered" evidence="1">
    <location>
        <begin position="106"/>
        <end position="126"/>
    </location>
</feature>
<evidence type="ECO:0000313" key="2">
    <source>
        <dbReference type="EMBL" id="KAH9425824.1"/>
    </source>
</evidence>
<sequence length="215" mass="26035">MRFKNIFRGLRNSRDEIVKQTSSLIIEDEETQQQQQQQQHQPLIDLSDPIIDEKRFQNFHFEHHNHETKNYQLFIRDLYSNESFLINGNSNISIYPKDTVKHYSLQRNDSKKKQKKKKRKRKYDSDDEQIMNKYTEKCLITLDLGFDHEFIFEFILDETKYPIIGADFLAYYHLLPDYRCLQLLDFDYHRKVNCQTFPSSTTNDKHNTNLRIVNM</sequence>
<organism evidence="2 3">
    <name type="scientific">Dermatophagoides pteronyssinus</name>
    <name type="common">European house dust mite</name>
    <dbReference type="NCBI Taxonomy" id="6956"/>
    <lineage>
        <taxon>Eukaryota</taxon>
        <taxon>Metazoa</taxon>
        <taxon>Ecdysozoa</taxon>
        <taxon>Arthropoda</taxon>
        <taxon>Chelicerata</taxon>
        <taxon>Arachnida</taxon>
        <taxon>Acari</taxon>
        <taxon>Acariformes</taxon>
        <taxon>Sarcoptiformes</taxon>
        <taxon>Astigmata</taxon>
        <taxon>Psoroptidia</taxon>
        <taxon>Analgoidea</taxon>
        <taxon>Pyroglyphidae</taxon>
        <taxon>Dermatophagoidinae</taxon>
        <taxon>Dermatophagoides</taxon>
    </lineage>
</organism>
<comment type="caution">
    <text evidence="2">The sequence shown here is derived from an EMBL/GenBank/DDBJ whole genome shotgun (WGS) entry which is preliminary data.</text>
</comment>
<proteinExistence type="predicted"/>
<dbReference type="Proteomes" id="UP000887458">
    <property type="component" value="Unassembled WGS sequence"/>
</dbReference>
<evidence type="ECO:0000313" key="3">
    <source>
        <dbReference type="Proteomes" id="UP000887458"/>
    </source>
</evidence>
<accession>A0ABQ8JT83</accession>
<gene>
    <name evidence="2" type="ORF">DERP_005043</name>
</gene>